<keyword evidence="3" id="KW-1185">Reference proteome</keyword>
<dbReference type="PANTHER" id="PTHR32182">
    <property type="entry name" value="DNA REPLICATION AND REPAIR PROTEIN RECF"/>
    <property type="match status" value="1"/>
</dbReference>
<gene>
    <name evidence="2" type="ORF">GCM10022277_17410</name>
</gene>
<protein>
    <submittedName>
        <fullName evidence="2">AAA family ATPase</fullName>
    </submittedName>
</protein>
<dbReference type="InterPro" id="IPR027417">
    <property type="entry name" value="P-loop_NTPase"/>
</dbReference>
<dbReference type="InterPro" id="IPR003959">
    <property type="entry name" value="ATPase_AAA_core"/>
</dbReference>
<organism evidence="2 3">
    <name type="scientific">Litoribacillus peritrichatus</name>
    <dbReference type="NCBI Taxonomy" id="718191"/>
    <lineage>
        <taxon>Bacteria</taxon>
        <taxon>Pseudomonadati</taxon>
        <taxon>Pseudomonadota</taxon>
        <taxon>Gammaproteobacteria</taxon>
        <taxon>Oceanospirillales</taxon>
        <taxon>Oceanospirillaceae</taxon>
        <taxon>Litoribacillus</taxon>
    </lineage>
</organism>
<dbReference type="Proteomes" id="UP001501565">
    <property type="component" value="Unassembled WGS sequence"/>
</dbReference>
<name>A0ABP7MFA5_9GAMM</name>
<evidence type="ECO:0000313" key="2">
    <source>
        <dbReference type="EMBL" id="GAA3921977.1"/>
    </source>
</evidence>
<dbReference type="Gene3D" id="3.40.50.300">
    <property type="entry name" value="P-loop containing nucleotide triphosphate hydrolases"/>
    <property type="match status" value="2"/>
</dbReference>
<dbReference type="InterPro" id="IPR014555">
    <property type="entry name" value="RecF-like"/>
</dbReference>
<accession>A0ABP7MFA5</accession>
<proteinExistence type="predicted"/>
<reference evidence="3" key="1">
    <citation type="journal article" date="2019" name="Int. J. Syst. Evol. Microbiol.">
        <title>The Global Catalogue of Microorganisms (GCM) 10K type strain sequencing project: providing services to taxonomists for standard genome sequencing and annotation.</title>
        <authorList>
            <consortium name="The Broad Institute Genomics Platform"/>
            <consortium name="The Broad Institute Genome Sequencing Center for Infectious Disease"/>
            <person name="Wu L."/>
            <person name="Ma J."/>
        </authorList>
    </citation>
    <scope>NUCLEOTIDE SEQUENCE [LARGE SCALE GENOMIC DNA]</scope>
    <source>
        <strain evidence="3">JCM 17551</strain>
    </source>
</reference>
<dbReference type="PANTHER" id="PTHR32182:SF25">
    <property type="entry name" value="SLR1056 PROTEIN"/>
    <property type="match status" value="1"/>
</dbReference>
<dbReference type="PIRSF" id="PIRSF029347">
    <property type="entry name" value="RecF"/>
    <property type="match status" value="1"/>
</dbReference>
<evidence type="ECO:0000259" key="1">
    <source>
        <dbReference type="Pfam" id="PF13304"/>
    </source>
</evidence>
<sequence>MITAFAINNYRSVLDLKMSLGSLNVVTGANGSGKSNLYRALRLLADTAQGGVVNSLAREGGLESTFWAGPETISDRMKSGEVPVQGGPRKDAVRLRLGFATEEFGYAVSLGVPKPSPSLFSLDPEIKRECIWAGPSYRPANLLVDRKGPMVRVREGRRWNVVAQHLSSFTSMFDQISDPTSSPVVFHMRELIRSWRFYDHFRTDKAAPARLPQLGTRTPVLHHDGRDLAAALQTIFEIGDHKALEEAIDNAFPGARIRIDRHEDGRFTLAFYQEGLLRPLTASELSDGTLRYLLLVAALLTPRPPGMMVLNEPETSLHPDLLPALAKLIIHASQHSQIWVVSHASRLIAALNSDPGCCAIELEKVLGQTEVLGQGLLDQPSWHWPD</sequence>
<feature type="domain" description="ATPase AAA-type core" evidence="1">
    <location>
        <begin position="23"/>
        <end position="344"/>
    </location>
</feature>
<dbReference type="SUPFAM" id="SSF52540">
    <property type="entry name" value="P-loop containing nucleoside triphosphate hydrolases"/>
    <property type="match status" value="1"/>
</dbReference>
<comment type="caution">
    <text evidence="2">The sequence shown here is derived from an EMBL/GenBank/DDBJ whole genome shotgun (WGS) entry which is preliminary data.</text>
</comment>
<evidence type="ECO:0000313" key="3">
    <source>
        <dbReference type="Proteomes" id="UP001501565"/>
    </source>
</evidence>
<dbReference type="Pfam" id="PF13304">
    <property type="entry name" value="AAA_21"/>
    <property type="match status" value="1"/>
</dbReference>
<dbReference type="RefSeq" id="WP_344797557.1">
    <property type="nucleotide sequence ID" value="NZ_BAABBN010000004.1"/>
</dbReference>
<dbReference type="EMBL" id="BAABBN010000004">
    <property type="protein sequence ID" value="GAA3921977.1"/>
    <property type="molecule type" value="Genomic_DNA"/>
</dbReference>